<keyword evidence="3 4" id="KW-0472">Membrane</keyword>
<dbReference type="RefSeq" id="WP_110571291.1">
    <property type="nucleotide sequence ID" value="NZ_NIRT01000015.1"/>
</dbReference>
<feature type="transmembrane region" description="Helical" evidence="4">
    <location>
        <begin position="334"/>
        <end position="353"/>
    </location>
</feature>
<feature type="transmembrane region" description="Helical" evidence="4">
    <location>
        <begin position="76"/>
        <end position="92"/>
    </location>
</feature>
<organism evidence="5 6">
    <name type="scientific">Komagataeibacter nataicola</name>
    <dbReference type="NCBI Taxonomy" id="265960"/>
    <lineage>
        <taxon>Bacteria</taxon>
        <taxon>Pseudomonadati</taxon>
        <taxon>Pseudomonadota</taxon>
        <taxon>Alphaproteobacteria</taxon>
        <taxon>Acetobacterales</taxon>
        <taxon>Acetobacteraceae</taxon>
        <taxon>Komagataeibacter</taxon>
    </lineage>
</organism>
<feature type="transmembrane region" description="Helical" evidence="4">
    <location>
        <begin position="301"/>
        <end position="322"/>
    </location>
</feature>
<keyword evidence="2 4" id="KW-1133">Transmembrane helix</keyword>
<dbReference type="InterPro" id="IPR052524">
    <property type="entry name" value="MFS_Cyanate_Porter"/>
</dbReference>
<gene>
    <name evidence="5" type="ORF">CDI09_09770</name>
</gene>
<feature type="transmembrane region" description="Helical" evidence="4">
    <location>
        <begin position="278"/>
        <end position="295"/>
    </location>
</feature>
<feature type="transmembrane region" description="Helical" evidence="4">
    <location>
        <begin position="168"/>
        <end position="187"/>
    </location>
</feature>
<feature type="transmembrane region" description="Helical" evidence="4">
    <location>
        <begin position="243"/>
        <end position="266"/>
    </location>
</feature>
<keyword evidence="1 4" id="KW-0812">Transmembrane</keyword>
<dbReference type="SUPFAM" id="SSF103473">
    <property type="entry name" value="MFS general substrate transporter"/>
    <property type="match status" value="1"/>
</dbReference>
<sequence>MTRSAKTLLPWLMIFGAGICLRTGIASLSPILDQIKRTLAITNAELGLLTTLPVLCMGGLSPLGHMLERRLGLKRSMIMALALLTIVLLLRLDGGSYGVLLFTAVGVGVGVGVGDAIIRPLLSGFIKGEFASRAPEAMSVYAASMGVGSAVAAFATPRISDATGSWPLGLAFWALPTALAGFCWILWREDIAASARSAAQPSLTISRSGILGLTLFFGLQAGINYAAIAWLPSLYGTLGYSDHTAGLLVAIMMLFQTGVSFGMNVIMRALKLTTIKAALAFSGLAILGTLCLLLAKPLPWLAPLMIGIATGGLFPIALLQPLDFAHDRSEATRLSGLTQTGGYLLGGILPWIAGLLIDQLGVDTALLTLLVGSAGLLTVVTVLIQRTYQK</sequence>
<dbReference type="PANTHER" id="PTHR23523">
    <property type="match status" value="1"/>
</dbReference>
<evidence type="ECO:0000313" key="5">
    <source>
        <dbReference type="EMBL" id="PYD66132.1"/>
    </source>
</evidence>
<evidence type="ECO:0000256" key="1">
    <source>
        <dbReference type="ARBA" id="ARBA00022692"/>
    </source>
</evidence>
<feature type="transmembrane region" description="Helical" evidence="4">
    <location>
        <begin position="98"/>
        <end position="118"/>
    </location>
</feature>
<evidence type="ECO:0000256" key="3">
    <source>
        <dbReference type="ARBA" id="ARBA00023136"/>
    </source>
</evidence>
<accession>A0ABX5PF44</accession>
<dbReference type="InterPro" id="IPR011701">
    <property type="entry name" value="MFS"/>
</dbReference>
<dbReference type="Proteomes" id="UP000247512">
    <property type="component" value="Unassembled WGS sequence"/>
</dbReference>
<keyword evidence="6" id="KW-1185">Reference proteome</keyword>
<dbReference type="Pfam" id="PF07690">
    <property type="entry name" value="MFS_1"/>
    <property type="match status" value="1"/>
</dbReference>
<proteinExistence type="predicted"/>
<dbReference type="PANTHER" id="PTHR23523:SF1">
    <property type="entry name" value="CYANATE TRANSPORT PROTEIN CYNX"/>
    <property type="match status" value="1"/>
</dbReference>
<feature type="transmembrane region" description="Helical" evidence="4">
    <location>
        <begin position="208"/>
        <end position="231"/>
    </location>
</feature>
<protein>
    <submittedName>
        <fullName evidence="5">MFS transporter</fullName>
    </submittedName>
</protein>
<dbReference type="EMBL" id="NIRT01000015">
    <property type="protein sequence ID" value="PYD66132.1"/>
    <property type="molecule type" value="Genomic_DNA"/>
</dbReference>
<evidence type="ECO:0000256" key="4">
    <source>
        <dbReference type="SAM" id="Phobius"/>
    </source>
</evidence>
<reference evidence="5 6" key="1">
    <citation type="submission" date="2017-06" db="EMBL/GenBank/DDBJ databases">
        <title>A draft genome sequence of Komagataeibacter nataicola LMG 1536.</title>
        <authorList>
            <person name="Skraban J."/>
            <person name="Cleenwerck I."/>
            <person name="Vandamme P."/>
            <person name="Trcek J."/>
        </authorList>
    </citation>
    <scope>NUCLEOTIDE SEQUENCE [LARGE SCALE GENOMIC DNA]</scope>
    <source>
        <strain evidence="5 6">LMG 1536</strain>
    </source>
</reference>
<evidence type="ECO:0000256" key="2">
    <source>
        <dbReference type="ARBA" id="ARBA00022989"/>
    </source>
</evidence>
<feature type="transmembrane region" description="Helical" evidence="4">
    <location>
        <begin position="365"/>
        <end position="384"/>
    </location>
</feature>
<name>A0ABX5PF44_9PROT</name>
<dbReference type="Gene3D" id="1.20.1250.20">
    <property type="entry name" value="MFS general substrate transporter like domains"/>
    <property type="match status" value="1"/>
</dbReference>
<comment type="caution">
    <text evidence="5">The sequence shown here is derived from an EMBL/GenBank/DDBJ whole genome shotgun (WGS) entry which is preliminary data.</text>
</comment>
<evidence type="ECO:0000313" key="6">
    <source>
        <dbReference type="Proteomes" id="UP000247512"/>
    </source>
</evidence>
<dbReference type="InterPro" id="IPR036259">
    <property type="entry name" value="MFS_trans_sf"/>
</dbReference>
<feature type="transmembrane region" description="Helical" evidence="4">
    <location>
        <begin position="46"/>
        <end position="64"/>
    </location>
</feature>